<evidence type="ECO:0000256" key="1">
    <source>
        <dbReference type="SAM" id="Coils"/>
    </source>
</evidence>
<protein>
    <submittedName>
        <fullName evidence="3">Septum formation initiator</fullName>
    </submittedName>
</protein>
<dbReference type="Pfam" id="PF04977">
    <property type="entry name" value="DivIC"/>
    <property type="match status" value="1"/>
</dbReference>
<dbReference type="InterPro" id="IPR007060">
    <property type="entry name" value="FtsL/DivIC"/>
</dbReference>
<dbReference type="EMBL" id="UGSZ01000001">
    <property type="protein sequence ID" value="SUB56866.1"/>
    <property type="molecule type" value="Genomic_DNA"/>
</dbReference>
<evidence type="ECO:0000313" key="4">
    <source>
        <dbReference type="Proteomes" id="UP000255517"/>
    </source>
</evidence>
<dbReference type="AlphaFoldDB" id="A0A379C5H6"/>
<proteinExistence type="predicted"/>
<keyword evidence="2" id="KW-0812">Transmembrane</keyword>
<keyword evidence="2" id="KW-1133">Transmembrane helix</keyword>
<gene>
    <name evidence="3" type="ORF">NCTC13149_00675</name>
</gene>
<sequence>MRTRRKSFPLIYAIIILITLIYFAFSMSKSIGLRNQKLEILSENRREISSLNNDIKNLKREINNADTIEFVEKVARDDLGMVKPREIVYIDKSKGSSFNLHRQN</sequence>
<name>A0A379C5H6_9FIRM</name>
<dbReference type="RefSeq" id="WP_004824851.1">
    <property type="nucleotide sequence ID" value="NZ_CAMUOS010000003.1"/>
</dbReference>
<evidence type="ECO:0000256" key="2">
    <source>
        <dbReference type="SAM" id="Phobius"/>
    </source>
</evidence>
<accession>A0A379C5H6</accession>
<dbReference type="OrthoDB" id="14319at2"/>
<keyword evidence="1" id="KW-0175">Coiled coil</keyword>
<organism evidence="3 4">
    <name type="scientific">Peptoniphilus lacrimalis</name>
    <dbReference type="NCBI Taxonomy" id="33031"/>
    <lineage>
        <taxon>Bacteria</taxon>
        <taxon>Bacillati</taxon>
        <taxon>Bacillota</taxon>
        <taxon>Tissierellia</taxon>
        <taxon>Tissierellales</taxon>
        <taxon>Peptoniphilaceae</taxon>
        <taxon>Peptoniphilus</taxon>
    </lineage>
</organism>
<feature type="coiled-coil region" evidence="1">
    <location>
        <begin position="41"/>
        <end position="68"/>
    </location>
</feature>
<dbReference type="STRING" id="1122949.GCA_000378725_00374"/>
<reference evidence="3 4" key="1">
    <citation type="submission" date="2018-06" db="EMBL/GenBank/DDBJ databases">
        <authorList>
            <consortium name="Pathogen Informatics"/>
            <person name="Doyle S."/>
        </authorList>
    </citation>
    <scope>NUCLEOTIDE SEQUENCE [LARGE SCALE GENOMIC DNA]</scope>
    <source>
        <strain evidence="3 4">NCTC13149</strain>
    </source>
</reference>
<evidence type="ECO:0000313" key="3">
    <source>
        <dbReference type="EMBL" id="SUB56866.1"/>
    </source>
</evidence>
<dbReference type="Proteomes" id="UP000255517">
    <property type="component" value="Unassembled WGS sequence"/>
</dbReference>
<keyword evidence="2" id="KW-0472">Membrane</keyword>
<feature type="transmembrane region" description="Helical" evidence="2">
    <location>
        <begin position="7"/>
        <end position="25"/>
    </location>
</feature>